<gene>
    <name evidence="13" type="primary">PARPA_01208.1 scaffold 1359</name>
</gene>
<comment type="subcellular location">
    <subcellularLocation>
        <location evidence="1">Nucleus</location>
    </subcellularLocation>
</comment>
<dbReference type="InterPro" id="IPR018314">
    <property type="entry name" value="RsmB/NOL1/NOP2-like_CS"/>
</dbReference>
<keyword evidence="14" id="KW-1185">Reference proteome</keyword>
<feature type="compositionally biased region" description="Polar residues" evidence="11">
    <location>
        <begin position="748"/>
        <end position="760"/>
    </location>
</feature>
<dbReference type="InterPro" id="IPR023267">
    <property type="entry name" value="RCMT"/>
</dbReference>
<feature type="active site" description="Nucleophile" evidence="10">
    <location>
        <position position="326"/>
    </location>
</feature>
<evidence type="ECO:0000256" key="10">
    <source>
        <dbReference type="PROSITE-ProRule" id="PRU01023"/>
    </source>
</evidence>
<dbReference type="Pfam" id="PF01189">
    <property type="entry name" value="Methyltr_RsmB-F"/>
    <property type="match status" value="1"/>
</dbReference>
<dbReference type="InterPro" id="IPR001678">
    <property type="entry name" value="MeTrfase_RsmB-F_NOP2_dom"/>
</dbReference>
<dbReference type="AlphaFoldDB" id="A0A0B7MYB1"/>
<dbReference type="GO" id="GO:0030488">
    <property type="term" value="P:tRNA methylation"/>
    <property type="evidence" value="ECO:0007669"/>
    <property type="project" value="TreeGrafter"/>
</dbReference>
<evidence type="ECO:0000313" key="13">
    <source>
        <dbReference type="EMBL" id="CEP07899.1"/>
    </source>
</evidence>
<dbReference type="GO" id="GO:0000049">
    <property type="term" value="F:tRNA binding"/>
    <property type="evidence" value="ECO:0007669"/>
    <property type="project" value="UniProtKB-KW"/>
</dbReference>
<feature type="region of interest" description="Disordered" evidence="11">
    <location>
        <begin position="735"/>
        <end position="767"/>
    </location>
</feature>
<dbReference type="GO" id="GO:0016428">
    <property type="term" value="F:tRNA (cytidine-5-)-methyltransferase activity"/>
    <property type="evidence" value="ECO:0007669"/>
    <property type="project" value="InterPro"/>
</dbReference>
<evidence type="ECO:0000256" key="4">
    <source>
        <dbReference type="ARBA" id="ARBA00022603"/>
    </source>
</evidence>
<feature type="region of interest" description="Disordered" evidence="11">
    <location>
        <begin position="1"/>
        <end position="27"/>
    </location>
</feature>
<dbReference type="Proteomes" id="UP000054107">
    <property type="component" value="Unassembled WGS sequence"/>
</dbReference>
<dbReference type="PROSITE" id="PS01153">
    <property type="entry name" value="NOL1_NOP2_SUN"/>
    <property type="match status" value="1"/>
</dbReference>
<dbReference type="GO" id="GO:0005634">
    <property type="term" value="C:nucleus"/>
    <property type="evidence" value="ECO:0007669"/>
    <property type="project" value="UniProtKB-SubCell"/>
</dbReference>
<sequence length="767" mass="86299">MGFSRRKRGNNKKNVETKAAPAADGSEKVQKFFDERKPYAIIERDNENFKKYYKAQNLMSDQEFEQFYNHLKIILPSTFRITGSRAAAMEILDVVEKNYVPSMQDVVIDGVKIEPPKPLPWYPDNLGWQVNAPRLVIKKSPEFQKFHTFMVTETEAGNISRQEAVSMVPPLLMDIKPHQWVLDMCAAPGSKTAQIIEAVHSNDKLNEMPAGLVVANDADYKRSHMLVHQSKRLQSPCFMATNHDGAHFPNIHVPRLDGSPNPVGWQFDRVLCDVPCSGDGTIRKNEKIWDNWSTVNGLSLHSTQIQIFARGCQLVKIGGRIVYSTCSFNPIENEAVVAEVLRQTKGAIRLVDVSASLPQLKRKPGLSTWKVTTKDGEFIESMEDIKDVRQRKKHAPSTFPPTAEELKEMNLERCLRIYPHQQDTGGFFVAVFEKIKPLTAADRVNLARQKGDKVPEADVEEAEKEMDVSAEEIILTKRANEDAAAEEEAVSAKKIKIDADADGDEEEEKVKPYESKPKRDVPGIKEAPFEMMAADSPDLKEITEFYGLDPNFPRDQFLLRSDGNAKGRSLYFVSSSIKRVLESKDFSRLQTVNTGVRLFVRQSSPVENGSPFRLTSEGMSILDGVVSNKRRLTVDMEVLKILLAEAFPTLEEFPEKLREKVHTMESGCCIVHVDDSQHEATNGQDRLKLTASLVLPVWKGKNSLNVLLNKTDKKALCQRIFGIIPESTPEHLLQRSTEHQVLRKKQDSAATASVTTANDDSITKETQ</sequence>
<keyword evidence="5 10" id="KW-0808">Transferase</keyword>
<dbReference type="PROSITE" id="PS51686">
    <property type="entry name" value="SAM_MT_RSMB_NOP"/>
    <property type="match status" value="1"/>
</dbReference>
<name>A0A0B7MYB1_9FUNG</name>
<dbReference type="STRING" id="35722.A0A0B7MYB1"/>
<proteinExistence type="inferred from homology"/>
<dbReference type="InterPro" id="IPR049560">
    <property type="entry name" value="MeTrfase_RsmB-F_NOP2_cat"/>
</dbReference>
<evidence type="ECO:0000256" key="7">
    <source>
        <dbReference type="ARBA" id="ARBA00022694"/>
    </source>
</evidence>
<reference evidence="13 14" key="1">
    <citation type="submission" date="2014-09" db="EMBL/GenBank/DDBJ databases">
        <authorList>
            <person name="Ellenberger Sabrina"/>
        </authorList>
    </citation>
    <scope>NUCLEOTIDE SEQUENCE [LARGE SCALE GENOMIC DNA]</scope>
    <source>
        <strain evidence="13 14">CBS 412.66</strain>
    </source>
</reference>
<evidence type="ECO:0000256" key="2">
    <source>
        <dbReference type="ARBA" id="ARBA00007494"/>
    </source>
</evidence>
<dbReference type="InterPro" id="IPR057285">
    <property type="entry name" value="Pre-PUA_NSUN2"/>
</dbReference>
<dbReference type="EMBL" id="LN719426">
    <property type="protein sequence ID" value="CEP07899.1"/>
    <property type="molecule type" value="Genomic_DNA"/>
</dbReference>
<accession>A0A0B7MYB1</accession>
<feature type="binding site" evidence="10">
    <location>
        <position position="244"/>
    </location>
    <ligand>
        <name>S-adenosyl-L-methionine</name>
        <dbReference type="ChEBI" id="CHEBI:59789"/>
    </ligand>
</feature>
<dbReference type="SUPFAM" id="SSF53335">
    <property type="entry name" value="S-adenosyl-L-methionine-dependent methyltransferases"/>
    <property type="match status" value="1"/>
</dbReference>
<evidence type="ECO:0000313" key="14">
    <source>
        <dbReference type="Proteomes" id="UP000054107"/>
    </source>
</evidence>
<dbReference type="PRINTS" id="PR02011">
    <property type="entry name" value="RCMTNCL1"/>
</dbReference>
<comment type="similarity">
    <text evidence="2 10">Belongs to the class I-like SAM-binding methyltransferase superfamily. RsmB/NOP family.</text>
</comment>
<dbReference type="PANTHER" id="PTHR22808">
    <property type="entry name" value="NCL1 YEAST -RELATED NOL1/NOP2/FMU SUN DOMAIN-CONTAINING"/>
    <property type="match status" value="1"/>
</dbReference>
<dbReference type="Gene3D" id="3.40.50.150">
    <property type="entry name" value="Vaccinia Virus protein VP39"/>
    <property type="match status" value="1"/>
</dbReference>
<dbReference type="PRINTS" id="PR02008">
    <property type="entry name" value="RCMTFAMILY"/>
</dbReference>
<feature type="compositionally biased region" description="Basic and acidic residues" evidence="11">
    <location>
        <begin position="735"/>
        <end position="747"/>
    </location>
</feature>
<evidence type="ECO:0000256" key="3">
    <source>
        <dbReference type="ARBA" id="ARBA00022555"/>
    </source>
</evidence>
<dbReference type="GO" id="GO:0005737">
    <property type="term" value="C:cytoplasm"/>
    <property type="evidence" value="ECO:0007669"/>
    <property type="project" value="TreeGrafter"/>
</dbReference>
<keyword evidence="8 10" id="KW-0694">RNA-binding</keyword>
<keyword evidence="9" id="KW-0539">Nucleus</keyword>
<feature type="compositionally biased region" description="Basic residues" evidence="11">
    <location>
        <begin position="1"/>
        <end position="11"/>
    </location>
</feature>
<dbReference type="InterPro" id="IPR029063">
    <property type="entry name" value="SAM-dependent_MTases_sf"/>
</dbReference>
<protein>
    <recommendedName>
        <fullName evidence="12">SAM-dependent MTase RsmB/NOP-type domain-containing protein</fullName>
    </recommendedName>
</protein>
<evidence type="ECO:0000256" key="5">
    <source>
        <dbReference type="ARBA" id="ARBA00022679"/>
    </source>
</evidence>
<feature type="binding site" evidence="10">
    <location>
        <position position="273"/>
    </location>
    <ligand>
        <name>S-adenosyl-L-methionine</name>
        <dbReference type="ChEBI" id="CHEBI:59789"/>
    </ligand>
</feature>
<evidence type="ECO:0000259" key="12">
    <source>
        <dbReference type="PROSITE" id="PS51686"/>
    </source>
</evidence>
<organism evidence="13 14">
    <name type="scientific">Parasitella parasitica</name>
    <dbReference type="NCBI Taxonomy" id="35722"/>
    <lineage>
        <taxon>Eukaryota</taxon>
        <taxon>Fungi</taxon>
        <taxon>Fungi incertae sedis</taxon>
        <taxon>Mucoromycota</taxon>
        <taxon>Mucoromycotina</taxon>
        <taxon>Mucoromycetes</taxon>
        <taxon>Mucorales</taxon>
        <taxon>Mucorineae</taxon>
        <taxon>Mucoraceae</taxon>
        <taxon>Parasitella</taxon>
    </lineage>
</organism>
<dbReference type="InterPro" id="IPR057286">
    <property type="entry name" value="PUA_NSUN2"/>
</dbReference>
<feature type="binding site" evidence="10">
    <location>
        <position position="217"/>
    </location>
    <ligand>
        <name>S-adenosyl-L-methionine</name>
        <dbReference type="ChEBI" id="CHEBI:59789"/>
    </ligand>
</feature>
<dbReference type="Pfam" id="PF25378">
    <property type="entry name" value="PUA_NSUN2"/>
    <property type="match status" value="1"/>
</dbReference>
<evidence type="ECO:0000256" key="8">
    <source>
        <dbReference type="ARBA" id="ARBA00022884"/>
    </source>
</evidence>
<evidence type="ECO:0000256" key="9">
    <source>
        <dbReference type="ARBA" id="ARBA00023242"/>
    </source>
</evidence>
<feature type="binding site" evidence="10">
    <location>
        <begin position="185"/>
        <end position="191"/>
    </location>
    <ligand>
        <name>S-adenosyl-L-methionine</name>
        <dbReference type="ChEBI" id="CHEBI:59789"/>
    </ligand>
</feature>
<evidence type="ECO:0000256" key="1">
    <source>
        <dbReference type="ARBA" id="ARBA00004123"/>
    </source>
</evidence>
<keyword evidence="7" id="KW-0819">tRNA processing</keyword>
<evidence type="ECO:0000256" key="6">
    <source>
        <dbReference type="ARBA" id="ARBA00022691"/>
    </source>
</evidence>
<feature type="compositionally biased region" description="Basic and acidic residues" evidence="11">
    <location>
        <begin position="508"/>
        <end position="522"/>
    </location>
</feature>
<keyword evidence="4 10" id="KW-0489">Methyltransferase</keyword>
<feature type="domain" description="SAM-dependent MTase RsmB/NOP-type" evidence="12">
    <location>
        <begin position="67"/>
        <end position="435"/>
    </location>
</feature>
<dbReference type="OrthoDB" id="6093671at2759"/>
<keyword evidence="3" id="KW-0820">tRNA-binding</keyword>
<evidence type="ECO:0000256" key="11">
    <source>
        <dbReference type="SAM" id="MobiDB-lite"/>
    </source>
</evidence>
<dbReference type="PANTHER" id="PTHR22808:SF1">
    <property type="entry name" value="RNA CYTOSINE-C(5)-METHYLTRANSFERASE NSUN2-RELATED"/>
    <property type="match status" value="1"/>
</dbReference>
<keyword evidence="6 10" id="KW-0949">S-adenosyl-L-methionine</keyword>
<feature type="region of interest" description="Disordered" evidence="11">
    <location>
        <begin position="487"/>
        <end position="522"/>
    </location>
</feature>
<dbReference type="Pfam" id="PF25376">
    <property type="entry name" value="Pre-PUA_NSUN2"/>
    <property type="match status" value="1"/>
</dbReference>
<dbReference type="InterPro" id="IPR023270">
    <property type="entry name" value="RCMT_NCL1"/>
</dbReference>